<feature type="domain" description="HTH lysR-type" evidence="5">
    <location>
        <begin position="1"/>
        <end position="58"/>
    </location>
</feature>
<dbReference type="InterPro" id="IPR036388">
    <property type="entry name" value="WH-like_DNA-bd_sf"/>
</dbReference>
<dbReference type="InterPro" id="IPR050950">
    <property type="entry name" value="HTH-type_LysR_regulators"/>
</dbReference>
<dbReference type="Gene3D" id="3.40.190.290">
    <property type="match status" value="1"/>
</dbReference>
<accession>A0ABU5IE96</accession>
<dbReference type="Proteomes" id="UP001293718">
    <property type="component" value="Unassembled WGS sequence"/>
</dbReference>
<comment type="similarity">
    <text evidence="1">Belongs to the LysR transcriptional regulatory family.</text>
</comment>
<dbReference type="InterPro" id="IPR000847">
    <property type="entry name" value="LysR_HTH_N"/>
</dbReference>
<name>A0ABU5IE96_9BURK</name>
<dbReference type="PRINTS" id="PR00039">
    <property type="entry name" value="HTHLYSR"/>
</dbReference>
<keyword evidence="7" id="KW-1185">Reference proteome</keyword>
<evidence type="ECO:0000313" key="6">
    <source>
        <dbReference type="EMBL" id="MDZ5457421.1"/>
    </source>
</evidence>
<dbReference type="Gene3D" id="1.10.10.10">
    <property type="entry name" value="Winged helix-like DNA-binding domain superfamily/Winged helix DNA-binding domain"/>
    <property type="match status" value="1"/>
</dbReference>
<evidence type="ECO:0000259" key="5">
    <source>
        <dbReference type="PROSITE" id="PS50931"/>
    </source>
</evidence>
<keyword evidence="4" id="KW-0804">Transcription</keyword>
<sequence>MKLQSLRALLAAVETGSLRNAARRLGVSQPALTKAIRELELELGAPLLLRSNTGVATTPQGRVLADRAKSVERELAAAVDQIRQLGGEMVGSLHVAAVPLALMLLVPEALRTFSASYPGIRLRIDEELYMAQLSKLRAGEVEVAVGPMPQGLPAGDIVVEPLMPIQMVVVTGKSSPLARAKSLQELFDARWVFTGTSADGGYAKHLFAEHGLPVPKASAVVNSTLGLVSLICGGDFVGLMPRQIAAHPMAAAYMRTVPIKEGALQATMAAMTRPESALVPAVRQFIAHLSRAAHHFGHLEGPAW</sequence>
<dbReference type="PANTHER" id="PTHR30419:SF30">
    <property type="entry name" value="LYSR FAMILY TRANSCRIPTIONAL REGULATOR"/>
    <property type="match status" value="1"/>
</dbReference>
<dbReference type="PROSITE" id="PS50931">
    <property type="entry name" value="HTH_LYSR"/>
    <property type="match status" value="1"/>
</dbReference>
<evidence type="ECO:0000256" key="2">
    <source>
        <dbReference type="ARBA" id="ARBA00023015"/>
    </source>
</evidence>
<dbReference type="PANTHER" id="PTHR30419">
    <property type="entry name" value="HTH-TYPE TRANSCRIPTIONAL REGULATOR YBHD"/>
    <property type="match status" value="1"/>
</dbReference>
<dbReference type="SUPFAM" id="SSF46785">
    <property type="entry name" value="Winged helix' DNA-binding domain"/>
    <property type="match status" value="1"/>
</dbReference>
<organism evidence="6 7">
    <name type="scientific">Azohydromonas lata</name>
    <dbReference type="NCBI Taxonomy" id="45677"/>
    <lineage>
        <taxon>Bacteria</taxon>
        <taxon>Pseudomonadati</taxon>
        <taxon>Pseudomonadota</taxon>
        <taxon>Betaproteobacteria</taxon>
        <taxon>Burkholderiales</taxon>
        <taxon>Sphaerotilaceae</taxon>
        <taxon>Azohydromonas</taxon>
    </lineage>
</organism>
<dbReference type="InterPro" id="IPR036390">
    <property type="entry name" value="WH_DNA-bd_sf"/>
</dbReference>
<evidence type="ECO:0000256" key="3">
    <source>
        <dbReference type="ARBA" id="ARBA00023125"/>
    </source>
</evidence>
<gene>
    <name evidence="6" type="ORF">SM757_12650</name>
</gene>
<dbReference type="Pfam" id="PF03466">
    <property type="entry name" value="LysR_substrate"/>
    <property type="match status" value="1"/>
</dbReference>
<dbReference type="SUPFAM" id="SSF53850">
    <property type="entry name" value="Periplasmic binding protein-like II"/>
    <property type="match status" value="1"/>
</dbReference>
<dbReference type="RefSeq" id="WP_322465735.1">
    <property type="nucleotide sequence ID" value="NZ_JAXOJX010000018.1"/>
</dbReference>
<evidence type="ECO:0000313" key="7">
    <source>
        <dbReference type="Proteomes" id="UP001293718"/>
    </source>
</evidence>
<evidence type="ECO:0000256" key="4">
    <source>
        <dbReference type="ARBA" id="ARBA00023163"/>
    </source>
</evidence>
<dbReference type="InterPro" id="IPR005119">
    <property type="entry name" value="LysR_subst-bd"/>
</dbReference>
<evidence type="ECO:0000256" key="1">
    <source>
        <dbReference type="ARBA" id="ARBA00009437"/>
    </source>
</evidence>
<keyword evidence="2" id="KW-0805">Transcription regulation</keyword>
<reference evidence="6 7" key="1">
    <citation type="submission" date="2023-11" db="EMBL/GenBank/DDBJ databases">
        <title>Draft genome of Azohydromonas lata strain H1 (DSM1123), a polyhydroxyalkanoate producer.</title>
        <authorList>
            <person name="Traversa D."/>
            <person name="D'Addabbo P."/>
            <person name="Pazzani C."/>
            <person name="Manzari C."/>
            <person name="Chiara M."/>
            <person name="Scrascia M."/>
        </authorList>
    </citation>
    <scope>NUCLEOTIDE SEQUENCE [LARGE SCALE GENOMIC DNA]</scope>
    <source>
        <strain evidence="6 7">H1</strain>
    </source>
</reference>
<dbReference type="Pfam" id="PF00126">
    <property type="entry name" value="HTH_1"/>
    <property type="match status" value="1"/>
</dbReference>
<protein>
    <submittedName>
        <fullName evidence="6">LysR family transcriptional regulator</fullName>
    </submittedName>
</protein>
<keyword evidence="3" id="KW-0238">DNA-binding</keyword>
<proteinExistence type="inferred from homology"/>
<comment type="caution">
    <text evidence="6">The sequence shown here is derived from an EMBL/GenBank/DDBJ whole genome shotgun (WGS) entry which is preliminary data.</text>
</comment>
<dbReference type="EMBL" id="JAXOJX010000018">
    <property type="protein sequence ID" value="MDZ5457421.1"/>
    <property type="molecule type" value="Genomic_DNA"/>
</dbReference>